<evidence type="ECO:0000256" key="1">
    <source>
        <dbReference type="ARBA" id="ARBA00008520"/>
    </source>
</evidence>
<dbReference type="InterPro" id="IPR050490">
    <property type="entry name" value="Bact_solute-bd_prot1"/>
</dbReference>
<dbReference type="RefSeq" id="WP_203811711.1">
    <property type="nucleotide sequence ID" value="NZ_BOMY01000042.1"/>
</dbReference>
<dbReference type="PROSITE" id="PS51318">
    <property type="entry name" value="TAT"/>
    <property type="match status" value="1"/>
</dbReference>
<evidence type="ECO:0000313" key="3">
    <source>
        <dbReference type="Proteomes" id="UP000623608"/>
    </source>
</evidence>
<accession>A0A919NTT3</accession>
<comment type="similarity">
    <text evidence="1">Belongs to the bacterial solute-binding protein 1 family.</text>
</comment>
<dbReference type="SUPFAM" id="SSF53850">
    <property type="entry name" value="Periplasmic binding protein-like II"/>
    <property type="match status" value="1"/>
</dbReference>
<comment type="caution">
    <text evidence="2">The sequence shown here is derived from an EMBL/GenBank/DDBJ whole genome shotgun (WGS) entry which is preliminary data.</text>
</comment>
<evidence type="ECO:0000313" key="2">
    <source>
        <dbReference type="EMBL" id="GIF23819.1"/>
    </source>
</evidence>
<keyword evidence="2" id="KW-0449">Lipoprotein</keyword>
<dbReference type="Proteomes" id="UP000623608">
    <property type="component" value="Unassembled WGS sequence"/>
</dbReference>
<dbReference type="Gene3D" id="3.40.190.10">
    <property type="entry name" value="Periplasmic binding protein-like II"/>
    <property type="match status" value="2"/>
</dbReference>
<sequence length="564" mass="60714">MNPLDGLRADRRRFLELAGLGAIAFAGSGLLAGCGDAKTTNGPGTTGKDQLKALLPSYVEASNAIKPDIASVQGSNGFFSDAVFLAYPASPVTTATGIPGKGGTYVATTPLWGAIPGTSGNSYYEAVNKALGANVKIQPSDGTNYEKVLPTLFAGDKLPDWIQIPSWNMPKLGFADAVGKFADLGPYLSGDLVKAYPNLAAIPTSAWQCCIWNGKLYGLPVYYGGATFNGMPFYRKDIFDKAGINADEIDSPDKLAALGKELTNANAGQWAFGDMYGYINHMFKFPADPNRWTIDADGKILHRYETPGHLEALNWQNKLATAGYIHPDALADKSQDAKQRFWSGKEVISGDGPGAWTGDDSSSGKAANPTYNRQAFKIFAADGKPEVLMNPSAGMYSFLNGKLSADQIKEALAIANYLAAPYGSAEWLTINFGVDGVDYKMTDGNPVLTEKGSKEVATTYQFLITPLTPTTVKGGDVQATKDYAAWQGDMVKYAVKPAFYGMNVTEPAQYAKLVQPMEDTIKDVRYGRKPVSAYEEALKSWKAQGGDQLRAFYEDIRQKYGTGQ</sequence>
<dbReference type="AlphaFoldDB" id="A0A919NTT3"/>
<name>A0A919NTT3_9ACTN</name>
<dbReference type="EMBL" id="BOMY01000042">
    <property type="protein sequence ID" value="GIF23819.1"/>
    <property type="molecule type" value="Genomic_DNA"/>
</dbReference>
<dbReference type="PANTHER" id="PTHR43649:SF31">
    <property type="entry name" value="SN-GLYCEROL-3-PHOSPHATE-BINDING PERIPLASMIC PROTEIN UGPB"/>
    <property type="match status" value="1"/>
</dbReference>
<proteinExistence type="inferred from homology"/>
<dbReference type="InterPro" id="IPR006311">
    <property type="entry name" value="TAT_signal"/>
</dbReference>
<keyword evidence="3" id="KW-1185">Reference proteome</keyword>
<protein>
    <submittedName>
        <fullName evidence="2">Lipoprotein</fullName>
    </submittedName>
</protein>
<organism evidence="2 3">
    <name type="scientific">Paractinoplanes tereljensis</name>
    <dbReference type="NCBI Taxonomy" id="571912"/>
    <lineage>
        <taxon>Bacteria</taxon>
        <taxon>Bacillati</taxon>
        <taxon>Actinomycetota</taxon>
        <taxon>Actinomycetes</taxon>
        <taxon>Micromonosporales</taxon>
        <taxon>Micromonosporaceae</taxon>
        <taxon>Paractinoplanes</taxon>
    </lineage>
</organism>
<dbReference type="PANTHER" id="PTHR43649">
    <property type="entry name" value="ARABINOSE-BINDING PROTEIN-RELATED"/>
    <property type="match status" value="1"/>
</dbReference>
<reference evidence="2" key="1">
    <citation type="submission" date="2021-01" db="EMBL/GenBank/DDBJ databases">
        <title>Whole genome shotgun sequence of Actinoplanes tereljensis NBRC 105297.</title>
        <authorList>
            <person name="Komaki H."/>
            <person name="Tamura T."/>
        </authorList>
    </citation>
    <scope>NUCLEOTIDE SEQUENCE</scope>
    <source>
        <strain evidence="2">NBRC 105297</strain>
    </source>
</reference>
<gene>
    <name evidence="2" type="ORF">Ate02nite_65490</name>
</gene>